<keyword evidence="3" id="KW-1185">Reference proteome</keyword>
<evidence type="ECO:0000313" key="3">
    <source>
        <dbReference type="Proteomes" id="UP000705823"/>
    </source>
</evidence>
<evidence type="ECO:0000313" key="2">
    <source>
        <dbReference type="EMBL" id="TQQ81352.1"/>
    </source>
</evidence>
<feature type="transmembrane region" description="Helical" evidence="1">
    <location>
        <begin position="31"/>
        <end position="52"/>
    </location>
</feature>
<keyword evidence="1" id="KW-0812">Transmembrane</keyword>
<dbReference type="InterPro" id="IPR058491">
    <property type="entry name" value="DUF8178"/>
</dbReference>
<dbReference type="Pfam" id="PF26546">
    <property type="entry name" value="DUF8178"/>
    <property type="match status" value="1"/>
</dbReference>
<dbReference type="Proteomes" id="UP000705823">
    <property type="component" value="Unassembled WGS sequence"/>
</dbReference>
<dbReference type="EMBL" id="RKLU01000003">
    <property type="protein sequence ID" value="TQQ81352.1"/>
    <property type="molecule type" value="Genomic_DNA"/>
</dbReference>
<protein>
    <submittedName>
        <fullName evidence="2">Uncharacterized protein</fullName>
    </submittedName>
</protein>
<name>A0A8J8TBV5_9EURY</name>
<dbReference type="OrthoDB" id="339605at2157"/>
<reference evidence="2" key="1">
    <citation type="submission" date="2019-02" db="EMBL/GenBank/DDBJ databases">
        <title>Halonotius sp. a new haloarchaeum isolated from saline soil.</title>
        <authorList>
            <person name="Duran-Viseras A."/>
            <person name="Sanchez-Porro C."/>
            <person name="Ventosa A."/>
        </authorList>
    </citation>
    <scope>NUCLEOTIDE SEQUENCE</scope>
    <source>
        <strain evidence="2">F15B</strain>
    </source>
</reference>
<accession>A0A8J8TBV5</accession>
<feature type="transmembrane region" description="Helical" evidence="1">
    <location>
        <begin position="7"/>
        <end position="25"/>
    </location>
</feature>
<sequence>MDIPNQAGIGAILIVVGVLLFLPGVSGPADAVTLATLFAGSALLTAGTYLFGTSEGGRPV</sequence>
<gene>
    <name evidence="2" type="ORF">EGH24_07485</name>
</gene>
<proteinExistence type="predicted"/>
<dbReference type="AlphaFoldDB" id="A0A8J8TBV5"/>
<organism evidence="2 3">
    <name type="scientific">Halonotius terrestris</name>
    <dbReference type="NCBI Taxonomy" id="2487750"/>
    <lineage>
        <taxon>Archaea</taxon>
        <taxon>Methanobacteriati</taxon>
        <taxon>Methanobacteriota</taxon>
        <taxon>Stenosarchaea group</taxon>
        <taxon>Halobacteria</taxon>
        <taxon>Halobacteriales</taxon>
        <taxon>Haloferacaceae</taxon>
        <taxon>Halonotius</taxon>
    </lineage>
</organism>
<keyword evidence="1" id="KW-1133">Transmembrane helix</keyword>
<comment type="caution">
    <text evidence="2">The sequence shown here is derived from an EMBL/GenBank/DDBJ whole genome shotgun (WGS) entry which is preliminary data.</text>
</comment>
<evidence type="ECO:0000256" key="1">
    <source>
        <dbReference type="SAM" id="Phobius"/>
    </source>
</evidence>
<keyword evidence="1" id="KW-0472">Membrane</keyword>